<evidence type="ECO:0000313" key="2">
    <source>
        <dbReference type="EMBL" id="SFN90574.1"/>
    </source>
</evidence>
<dbReference type="Gene3D" id="3.30.1450.10">
    <property type="match status" value="1"/>
</dbReference>
<dbReference type="AlphaFoldDB" id="A0A1I5CUF5"/>
<protein>
    <submittedName>
        <fullName evidence="2">Outer membrane protein assembly factor BamE, lipoprotein component of the BamABCDE complex</fullName>
    </submittedName>
</protein>
<dbReference type="RefSeq" id="WP_218142732.1">
    <property type="nucleotide sequence ID" value="NZ_FOVE01000021.1"/>
</dbReference>
<evidence type="ECO:0000256" key="1">
    <source>
        <dbReference type="ARBA" id="ARBA00022729"/>
    </source>
</evidence>
<dbReference type="PROSITE" id="PS51257">
    <property type="entry name" value="PROKAR_LIPOPROTEIN"/>
    <property type="match status" value="1"/>
</dbReference>
<dbReference type="GO" id="GO:0019867">
    <property type="term" value="C:outer membrane"/>
    <property type="evidence" value="ECO:0007669"/>
    <property type="project" value="InterPro"/>
</dbReference>
<keyword evidence="3" id="KW-1185">Reference proteome</keyword>
<dbReference type="STRING" id="83765.SAMN05660284_02491"/>
<name>A0A1I5CUF5_9NEIS</name>
<keyword evidence="1" id="KW-0732">Signal</keyword>
<organism evidence="2 3">
    <name type="scientific">Formivibrio citricus</name>
    <dbReference type="NCBI Taxonomy" id="83765"/>
    <lineage>
        <taxon>Bacteria</taxon>
        <taxon>Pseudomonadati</taxon>
        <taxon>Pseudomonadota</taxon>
        <taxon>Betaproteobacteria</taxon>
        <taxon>Neisseriales</taxon>
        <taxon>Chitinibacteraceae</taxon>
        <taxon>Formivibrio</taxon>
    </lineage>
</organism>
<dbReference type="EMBL" id="FOVE01000021">
    <property type="protein sequence ID" value="SFN90574.1"/>
    <property type="molecule type" value="Genomic_DNA"/>
</dbReference>
<dbReference type="Proteomes" id="UP000242869">
    <property type="component" value="Unassembled WGS sequence"/>
</dbReference>
<evidence type="ECO:0000313" key="3">
    <source>
        <dbReference type="Proteomes" id="UP000242869"/>
    </source>
</evidence>
<accession>A0A1I5CUF5</accession>
<sequence length="134" mass="14359">MKRISDLARGMRPLLLGVALVMGSVAMTGCGSSSGVKVEEGDTAFIQKGKTTKAQVLAKLGEPTSRAKDSTGKETLRWDHTQTKVDPKSYIPVAGFFIGGGKSENKSLAVIFDKRGIVQDYEYTGGTVEGRLYN</sequence>
<proteinExistence type="predicted"/>
<gene>
    <name evidence="2" type="ORF">SAMN05660284_02491</name>
</gene>
<reference evidence="3" key="1">
    <citation type="submission" date="2016-10" db="EMBL/GenBank/DDBJ databases">
        <authorList>
            <person name="Varghese N."/>
            <person name="Submissions S."/>
        </authorList>
    </citation>
    <scope>NUCLEOTIDE SEQUENCE [LARGE SCALE GENOMIC DNA]</scope>
    <source>
        <strain evidence="3">DSM 6150</strain>
    </source>
</reference>
<keyword evidence="2" id="KW-0449">Lipoprotein</keyword>
<dbReference type="InterPro" id="IPR037873">
    <property type="entry name" value="BamE-like"/>
</dbReference>